<evidence type="ECO:0000256" key="2">
    <source>
        <dbReference type="SAM" id="SignalP"/>
    </source>
</evidence>
<accession>A0A8K0JX46</accession>
<name>A0A8K0JX46_LADFU</name>
<feature type="compositionally biased region" description="Polar residues" evidence="1">
    <location>
        <begin position="67"/>
        <end position="81"/>
    </location>
</feature>
<feature type="compositionally biased region" description="Polar residues" evidence="1">
    <location>
        <begin position="168"/>
        <end position="181"/>
    </location>
</feature>
<feature type="compositionally biased region" description="Basic and acidic residues" evidence="1">
    <location>
        <begin position="82"/>
        <end position="91"/>
    </location>
</feature>
<reference evidence="3" key="1">
    <citation type="submission" date="2013-04" db="EMBL/GenBank/DDBJ databases">
        <authorList>
            <person name="Qu J."/>
            <person name="Murali S.C."/>
            <person name="Bandaranaike D."/>
            <person name="Bellair M."/>
            <person name="Blankenburg K."/>
            <person name="Chao H."/>
            <person name="Dinh H."/>
            <person name="Doddapaneni H."/>
            <person name="Downs B."/>
            <person name="Dugan-Rocha S."/>
            <person name="Elkadiri S."/>
            <person name="Gnanaolivu R.D."/>
            <person name="Hernandez B."/>
            <person name="Javaid M."/>
            <person name="Jayaseelan J.C."/>
            <person name="Lee S."/>
            <person name="Li M."/>
            <person name="Ming W."/>
            <person name="Munidasa M."/>
            <person name="Muniz J."/>
            <person name="Nguyen L."/>
            <person name="Ongeri F."/>
            <person name="Osuji N."/>
            <person name="Pu L.-L."/>
            <person name="Puazo M."/>
            <person name="Qu C."/>
            <person name="Quiroz J."/>
            <person name="Raj R."/>
            <person name="Weissenberger G."/>
            <person name="Xin Y."/>
            <person name="Zou X."/>
            <person name="Han Y."/>
            <person name="Richards S."/>
            <person name="Worley K."/>
            <person name="Muzny D."/>
            <person name="Gibbs R."/>
        </authorList>
    </citation>
    <scope>NUCLEOTIDE SEQUENCE</scope>
    <source>
        <strain evidence="3">Sampled in the wild</strain>
    </source>
</reference>
<feature type="signal peptide" evidence="2">
    <location>
        <begin position="1"/>
        <end position="20"/>
    </location>
</feature>
<keyword evidence="4" id="KW-1185">Reference proteome</keyword>
<feature type="compositionally biased region" description="Basic and acidic residues" evidence="1">
    <location>
        <begin position="146"/>
        <end position="162"/>
    </location>
</feature>
<dbReference type="AlphaFoldDB" id="A0A8K0JX46"/>
<feature type="chain" id="PRO_5035464397" evidence="2">
    <location>
        <begin position="21"/>
        <end position="227"/>
    </location>
</feature>
<feature type="region of interest" description="Disordered" evidence="1">
    <location>
        <begin position="52"/>
        <end position="181"/>
    </location>
</feature>
<keyword evidence="2" id="KW-0732">Signal</keyword>
<comment type="caution">
    <text evidence="3">The sequence shown here is derived from an EMBL/GenBank/DDBJ whole genome shotgun (WGS) entry which is preliminary data.</text>
</comment>
<sequence>MISIYYCCMLSKLFTYLLIALEESSDDEPLIISIPLSRAQVRAKLAQHAHLPLTPAKEEELKDTKTNSRLNNRTQGKNQEASTKREIRSREGTTLTSTPLAKNPPAGRDDTPTRRSVRQTGVKASARERASPPPKTRGGGGSVSSRAKESAEKALSEQEVNTRRKTRSSGSSVKLQPCRSQSCPQVKEEDFPRISDPSLLMARRHHLLICHLYGDMLACNHCHLLSG</sequence>
<reference evidence="3" key="2">
    <citation type="submission" date="2017-10" db="EMBL/GenBank/DDBJ databases">
        <title>Ladona fulva Genome sequencing and assembly.</title>
        <authorList>
            <person name="Murali S."/>
            <person name="Richards S."/>
            <person name="Bandaranaike D."/>
            <person name="Bellair M."/>
            <person name="Blankenburg K."/>
            <person name="Chao H."/>
            <person name="Dinh H."/>
            <person name="Doddapaneni H."/>
            <person name="Dugan-Rocha S."/>
            <person name="Elkadiri S."/>
            <person name="Gnanaolivu R."/>
            <person name="Hernandez B."/>
            <person name="Skinner E."/>
            <person name="Javaid M."/>
            <person name="Lee S."/>
            <person name="Li M."/>
            <person name="Ming W."/>
            <person name="Munidasa M."/>
            <person name="Muniz J."/>
            <person name="Nguyen L."/>
            <person name="Hughes D."/>
            <person name="Osuji N."/>
            <person name="Pu L.-L."/>
            <person name="Puazo M."/>
            <person name="Qu C."/>
            <person name="Quiroz J."/>
            <person name="Raj R."/>
            <person name="Weissenberger G."/>
            <person name="Xin Y."/>
            <person name="Zou X."/>
            <person name="Han Y."/>
            <person name="Worley K."/>
            <person name="Muzny D."/>
            <person name="Gibbs R."/>
        </authorList>
    </citation>
    <scope>NUCLEOTIDE SEQUENCE</scope>
    <source>
        <strain evidence="3">Sampled in the wild</strain>
    </source>
</reference>
<evidence type="ECO:0000313" key="4">
    <source>
        <dbReference type="Proteomes" id="UP000792457"/>
    </source>
</evidence>
<dbReference type="EMBL" id="KZ308182">
    <property type="protein sequence ID" value="KAG8224003.1"/>
    <property type="molecule type" value="Genomic_DNA"/>
</dbReference>
<evidence type="ECO:0000313" key="3">
    <source>
        <dbReference type="EMBL" id="KAG8224003.1"/>
    </source>
</evidence>
<proteinExistence type="predicted"/>
<evidence type="ECO:0000256" key="1">
    <source>
        <dbReference type="SAM" id="MobiDB-lite"/>
    </source>
</evidence>
<dbReference type="Proteomes" id="UP000792457">
    <property type="component" value="Unassembled WGS sequence"/>
</dbReference>
<protein>
    <submittedName>
        <fullName evidence="3">Uncharacterized protein</fullName>
    </submittedName>
</protein>
<organism evidence="3 4">
    <name type="scientific">Ladona fulva</name>
    <name type="common">Scarce chaser dragonfly</name>
    <name type="synonym">Libellula fulva</name>
    <dbReference type="NCBI Taxonomy" id="123851"/>
    <lineage>
        <taxon>Eukaryota</taxon>
        <taxon>Metazoa</taxon>
        <taxon>Ecdysozoa</taxon>
        <taxon>Arthropoda</taxon>
        <taxon>Hexapoda</taxon>
        <taxon>Insecta</taxon>
        <taxon>Pterygota</taxon>
        <taxon>Palaeoptera</taxon>
        <taxon>Odonata</taxon>
        <taxon>Epiprocta</taxon>
        <taxon>Anisoptera</taxon>
        <taxon>Libelluloidea</taxon>
        <taxon>Libellulidae</taxon>
        <taxon>Ladona</taxon>
    </lineage>
</organism>
<feature type="compositionally biased region" description="Basic and acidic residues" evidence="1">
    <location>
        <begin position="56"/>
        <end position="66"/>
    </location>
</feature>
<gene>
    <name evidence="3" type="ORF">J437_LFUL001080</name>
</gene>